<dbReference type="Proteomes" id="UP000584374">
    <property type="component" value="Unassembled WGS sequence"/>
</dbReference>
<dbReference type="RefSeq" id="WP_312864415.1">
    <property type="nucleotide sequence ID" value="NZ_JACHIW010000001.1"/>
</dbReference>
<dbReference type="Gene3D" id="3.40.50.1820">
    <property type="entry name" value="alpha/beta hydrolase"/>
    <property type="match status" value="1"/>
</dbReference>
<evidence type="ECO:0000256" key="1">
    <source>
        <dbReference type="SAM" id="SignalP"/>
    </source>
</evidence>
<reference evidence="2 3" key="1">
    <citation type="submission" date="2020-08" db="EMBL/GenBank/DDBJ databases">
        <title>Sequencing the genomes of 1000 actinobacteria strains.</title>
        <authorList>
            <person name="Klenk H.-P."/>
        </authorList>
    </citation>
    <scope>NUCLEOTIDE SEQUENCE [LARGE SCALE GENOMIC DNA]</scope>
    <source>
        <strain evidence="2 3">DSM 45584</strain>
    </source>
</reference>
<name>A0A840QBR1_9PSEU</name>
<evidence type="ECO:0000313" key="3">
    <source>
        <dbReference type="Proteomes" id="UP000584374"/>
    </source>
</evidence>
<organism evidence="2 3">
    <name type="scientific">Saccharopolyspora phatthalungensis</name>
    <dbReference type="NCBI Taxonomy" id="664693"/>
    <lineage>
        <taxon>Bacteria</taxon>
        <taxon>Bacillati</taxon>
        <taxon>Actinomycetota</taxon>
        <taxon>Actinomycetes</taxon>
        <taxon>Pseudonocardiales</taxon>
        <taxon>Pseudonocardiaceae</taxon>
        <taxon>Saccharopolyspora</taxon>
    </lineage>
</organism>
<dbReference type="PROSITE" id="PS51257">
    <property type="entry name" value="PROKAR_LIPOPROTEIN"/>
    <property type="match status" value="1"/>
</dbReference>
<accession>A0A840QBR1</accession>
<proteinExistence type="predicted"/>
<dbReference type="EMBL" id="JACHIW010000001">
    <property type="protein sequence ID" value="MBB5157846.1"/>
    <property type="molecule type" value="Genomic_DNA"/>
</dbReference>
<evidence type="ECO:0000313" key="2">
    <source>
        <dbReference type="EMBL" id="MBB5157846.1"/>
    </source>
</evidence>
<dbReference type="Pfam" id="PF00756">
    <property type="entry name" value="Esterase"/>
    <property type="match status" value="1"/>
</dbReference>
<protein>
    <submittedName>
        <fullName evidence="2">Enterochelin esterase-like enzyme</fullName>
    </submittedName>
</protein>
<keyword evidence="3" id="KW-1185">Reference proteome</keyword>
<feature type="signal peptide" evidence="1">
    <location>
        <begin position="1"/>
        <end position="31"/>
    </location>
</feature>
<dbReference type="SUPFAM" id="SSF53474">
    <property type="entry name" value="alpha/beta-Hydrolases"/>
    <property type="match status" value="1"/>
</dbReference>
<dbReference type="InterPro" id="IPR029058">
    <property type="entry name" value="AB_hydrolase_fold"/>
</dbReference>
<dbReference type="InterPro" id="IPR000801">
    <property type="entry name" value="Esterase-like"/>
</dbReference>
<comment type="caution">
    <text evidence="2">The sequence shown here is derived from an EMBL/GenBank/DDBJ whole genome shotgun (WGS) entry which is preliminary data.</text>
</comment>
<sequence length="291" mass="31525">MARKRTFRRRRLPLAALLVAGLAGCATPPQTAPAVEPALPAQDVPVIRAEYVHSEHRQAPVQLYLAYPAGLESTVDLPIVLYLHGRDGVRPTPIPYDTLAALERLHREGSIPPFGFAVVDGGYNPYWNDGSANGELAAMLHEELPRWLRERGMGNADGLPFAVAGISTGGFGALNYAAERNRSGQPVAAVADVAPALPLTWDHMREKNAFATEEEWQSVDPLRRLEDLADVPVGVWTGDEDPFLPGILRLVEQHPNTPVVTMRPGGHDPTVFEAIGGEFVGFLADALPTLD</sequence>
<keyword evidence="1" id="KW-0732">Signal</keyword>
<feature type="chain" id="PRO_5038766097" evidence="1">
    <location>
        <begin position="32"/>
        <end position="291"/>
    </location>
</feature>
<dbReference type="AlphaFoldDB" id="A0A840QBR1"/>
<gene>
    <name evidence="2" type="ORF">BJ970_005380</name>
</gene>